<organism evidence="1 2">
    <name type="scientific">Staurois parvus</name>
    <dbReference type="NCBI Taxonomy" id="386267"/>
    <lineage>
        <taxon>Eukaryota</taxon>
        <taxon>Metazoa</taxon>
        <taxon>Chordata</taxon>
        <taxon>Craniata</taxon>
        <taxon>Vertebrata</taxon>
        <taxon>Euteleostomi</taxon>
        <taxon>Amphibia</taxon>
        <taxon>Batrachia</taxon>
        <taxon>Anura</taxon>
        <taxon>Neobatrachia</taxon>
        <taxon>Ranoidea</taxon>
        <taxon>Ranidae</taxon>
        <taxon>Staurois</taxon>
    </lineage>
</organism>
<gene>
    <name evidence="1" type="ORF">SPARVUS_LOCUS8075896</name>
</gene>
<proteinExistence type="predicted"/>
<evidence type="ECO:0000313" key="2">
    <source>
        <dbReference type="Proteomes" id="UP001162483"/>
    </source>
</evidence>
<keyword evidence="2" id="KW-1185">Reference proteome</keyword>
<sequence>MTLLLSPIPASCLALVHTWRPTIPALHITTVPESEIHQFPKVSSCKSCKQHLLALLSPWSLDTLSSTSSGVRANDTSEADLVISVSNQVHDSTSQPVMESEREAYAMGDICQSICALFYMVQRLQRNLEHMENQLPTKSDVSTAMGPSAV</sequence>
<reference evidence="1" key="1">
    <citation type="submission" date="2023-05" db="EMBL/GenBank/DDBJ databases">
        <authorList>
            <person name="Stuckert A."/>
        </authorList>
    </citation>
    <scope>NUCLEOTIDE SEQUENCE</scope>
</reference>
<evidence type="ECO:0000313" key="1">
    <source>
        <dbReference type="EMBL" id="CAI9575001.1"/>
    </source>
</evidence>
<protein>
    <submittedName>
        <fullName evidence="1">Uncharacterized protein</fullName>
    </submittedName>
</protein>
<dbReference type="Proteomes" id="UP001162483">
    <property type="component" value="Unassembled WGS sequence"/>
</dbReference>
<dbReference type="EMBL" id="CATNWA010014707">
    <property type="protein sequence ID" value="CAI9575001.1"/>
    <property type="molecule type" value="Genomic_DNA"/>
</dbReference>
<comment type="caution">
    <text evidence="1">The sequence shown here is derived from an EMBL/GenBank/DDBJ whole genome shotgun (WGS) entry which is preliminary data.</text>
</comment>
<name>A0ABN9DU69_9NEOB</name>
<accession>A0ABN9DU69</accession>